<sequence>MNIYHHDLHDKTNQGHMCKIVQACNAVASEREAASVSLIIELHSEFETHQETSLTPPGWHADGAPASLLDVS</sequence>
<feature type="region of interest" description="Disordered" evidence="1">
    <location>
        <begin position="50"/>
        <end position="72"/>
    </location>
</feature>
<dbReference type="EMBL" id="JABSTR010000005">
    <property type="protein sequence ID" value="KAH9372289.1"/>
    <property type="molecule type" value="Genomic_DNA"/>
</dbReference>
<dbReference type="VEuPathDB" id="VectorBase:HLOH_042004"/>
<reference evidence="2 3" key="1">
    <citation type="journal article" date="2020" name="Cell">
        <title>Large-Scale Comparative Analyses of Tick Genomes Elucidate Their Genetic Diversity and Vector Capacities.</title>
        <authorList>
            <consortium name="Tick Genome and Microbiome Consortium (TIGMIC)"/>
            <person name="Jia N."/>
            <person name="Wang J."/>
            <person name="Shi W."/>
            <person name="Du L."/>
            <person name="Sun Y."/>
            <person name="Zhan W."/>
            <person name="Jiang J.F."/>
            <person name="Wang Q."/>
            <person name="Zhang B."/>
            <person name="Ji P."/>
            <person name="Bell-Sakyi L."/>
            <person name="Cui X.M."/>
            <person name="Yuan T.T."/>
            <person name="Jiang B.G."/>
            <person name="Yang W.F."/>
            <person name="Lam T.T."/>
            <person name="Chang Q.C."/>
            <person name="Ding S.J."/>
            <person name="Wang X.J."/>
            <person name="Zhu J.G."/>
            <person name="Ruan X.D."/>
            <person name="Zhao L."/>
            <person name="Wei J.T."/>
            <person name="Ye R.Z."/>
            <person name="Que T.C."/>
            <person name="Du C.H."/>
            <person name="Zhou Y.H."/>
            <person name="Cheng J.X."/>
            <person name="Dai P.F."/>
            <person name="Guo W.B."/>
            <person name="Han X.H."/>
            <person name="Huang E.J."/>
            <person name="Li L.F."/>
            <person name="Wei W."/>
            <person name="Gao Y.C."/>
            <person name="Liu J.Z."/>
            <person name="Shao H.Z."/>
            <person name="Wang X."/>
            <person name="Wang C.C."/>
            <person name="Yang T.C."/>
            <person name="Huo Q.B."/>
            <person name="Li W."/>
            <person name="Chen H.Y."/>
            <person name="Chen S.E."/>
            <person name="Zhou L.G."/>
            <person name="Ni X.B."/>
            <person name="Tian J.H."/>
            <person name="Sheng Y."/>
            <person name="Liu T."/>
            <person name="Pan Y.S."/>
            <person name="Xia L.Y."/>
            <person name="Li J."/>
            <person name="Zhao F."/>
            <person name="Cao W.C."/>
        </authorList>
    </citation>
    <scope>NUCLEOTIDE SEQUENCE [LARGE SCALE GENOMIC DNA]</scope>
    <source>
        <strain evidence="2">HaeL-2018</strain>
    </source>
</reference>
<comment type="caution">
    <text evidence="2">The sequence shown here is derived from an EMBL/GenBank/DDBJ whole genome shotgun (WGS) entry which is preliminary data.</text>
</comment>
<dbReference type="Proteomes" id="UP000821853">
    <property type="component" value="Chromosome 3"/>
</dbReference>
<protein>
    <submittedName>
        <fullName evidence="2">Uncharacterized protein</fullName>
    </submittedName>
</protein>
<organism evidence="2 3">
    <name type="scientific">Haemaphysalis longicornis</name>
    <name type="common">Bush tick</name>
    <dbReference type="NCBI Taxonomy" id="44386"/>
    <lineage>
        <taxon>Eukaryota</taxon>
        <taxon>Metazoa</taxon>
        <taxon>Ecdysozoa</taxon>
        <taxon>Arthropoda</taxon>
        <taxon>Chelicerata</taxon>
        <taxon>Arachnida</taxon>
        <taxon>Acari</taxon>
        <taxon>Parasitiformes</taxon>
        <taxon>Ixodida</taxon>
        <taxon>Ixodoidea</taxon>
        <taxon>Ixodidae</taxon>
        <taxon>Haemaphysalinae</taxon>
        <taxon>Haemaphysalis</taxon>
    </lineage>
</organism>
<proteinExistence type="predicted"/>
<keyword evidence="3" id="KW-1185">Reference proteome</keyword>
<evidence type="ECO:0000256" key="1">
    <source>
        <dbReference type="SAM" id="MobiDB-lite"/>
    </source>
</evidence>
<accession>A0A9J6GC09</accession>
<name>A0A9J6GC09_HAELO</name>
<evidence type="ECO:0000313" key="3">
    <source>
        <dbReference type="Proteomes" id="UP000821853"/>
    </source>
</evidence>
<gene>
    <name evidence="2" type="ORF">HPB48_015637</name>
</gene>
<dbReference type="AlphaFoldDB" id="A0A9J6GC09"/>
<evidence type="ECO:0000313" key="2">
    <source>
        <dbReference type="EMBL" id="KAH9372289.1"/>
    </source>
</evidence>